<evidence type="ECO:0000313" key="4">
    <source>
        <dbReference type="EMBL" id="CAG5033399.1"/>
    </source>
</evidence>
<reference evidence="4" key="1">
    <citation type="submission" date="2021-04" db="EMBL/GenBank/DDBJ databases">
        <authorList>
            <person name="Tunstrom K."/>
        </authorList>
    </citation>
    <scope>NUCLEOTIDE SEQUENCE</scope>
</reference>
<proteinExistence type="predicted"/>
<comment type="caution">
    <text evidence="4">The sequence shown here is derived from an EMBL/GenBank/DDBJ whole genome shotgun (WGS) entry which is preliminary data.</text>
</comment>
<organism evidence="4 5">
    <name type="scientific">Parnassius apollo</name>
    <name type="common">Apollo butterfly</name>
    <name type="synonym">Papilio apollo</name>
    <dbReference type="NCBI Taxonomy" id="110799"/>
    <lineage>
        <taxon>Eukaryota</taxon>
        <taxon>Metazoa</taxon>
        <taxon>Ecdysozoa</taxon>
        <taxon>Arthropoda</taxon>
        <taxon>Hexapoda</taxon>
        <taxon>Insecta</taxon>
        <taxon>Pterygota</taxon>
        <taxon>Neoptera</taxon>
        <taxon>Endopterygota</taxon>
        <taxon>Lepidoptera</taxon>
        <taxon>Glossata</taxon>
        <taxon>Ditrysia</taxon>
        <taxon>Papilionoidea</taxon>
        <taxon>Papilionidae</taxon>
        <taxon>Parnassiinae</taxon>
        <taxon>Parnassini</taxon>
        <taxon>Parnassius</taxon>
        <taxon>Parnassius</taxon>
    </lineage>
</organism>
<dbReference type="Proteomes" id="UP000691718">
    <property type="component" value="Unassembled WGS sequence"/>
</dbReference>
<evidence type="ECO:0000313" key="5">
    <source>
        <dbReference type="Proteomes" id="UP000691718"/>
    </source>
</evidence>
<dbReference type="InterPro" id="IPR056199">
    <property type="entry name" value="SPEF2_C"/>
</dbReference>
<dbReference type="EMBL" id="CAJQZP010001254">
    <property type="protein sequence ID" value="CAG5033399.1"/>
    <property type="molecule type" value="Genomic_DNA"/>
</dbReference>
<feature type="domain" description="SPEF2 C-terminal" evidence="3">
    <location>
        <begin position="1365"/>
        <end position="1553"/>
    </location>
</feature>
<dbReference type="OrthoDB" id="62528at2759"/>
<evidence type="ECO:0000259" key="1">
    <source>
        <dbReference type="Pfam" id="PF06294"/>
    </source>
</evidence>
<evidence type="ECO:0000259" key="3">
    <source>
        <dbReference type="Pfam" id="PF24082"/>
    </source>
</evidence>
<name>A0A8S3XQE8_PARAO</name>
<gene>
    <name evidence="4" type="ORF">PAPOLLO_LOCUS20095</name>
</gene>
<evidence type="ECO:0000259" key="2">
    <source>
        <dbReference type="Pfam" id="PF22946"/>
    </source>
</evidence>
<keyword evidence="5" id="KW-1185">Reference proteome</keyword>
<dbReference type="PANTHER" id="PTHR14919">
    <property type="entry name" value="KPL2-RELATED"/>
    <property type="match status" value="1"/>
</dbReference>
<dbReference type="Pfam" id="PF06294">
    <property type="entry name" value="CH_2"/>
    <property type="match status" value="1"/>
</dbReference>
<dbReference type="Pfam" id="PF22946">
    <property type="entry name" value="SPEF2_D5"/>
    <property type="match status" value="1"/>
</dbReference>
<accession>A0A8S3XQE8</accession>
<feature type="domain" description="CPC1/SPEF2" evidence="2">
    <location>
        <begin position="304"/>
        <end position="437"/>
    </location>
</feature>
<dbReference type="Pfam" id="PF24082">
    <property type="entry name" value="SPEF2_C"/>
    <property type="match status" value="1"/>
</dbReference>
<dbReference type="GO" id="GO:0005737">
    <property type="term" value="C:cytoplasm"/>
    <property type="evidence" value="ECO:0007669"/>
    <property type="project" value="UniProtKB-ARBA"/>
</dbReference>
<feature type="domain" description="CH-like" evidence="1">
    <location>
        <begin position="6"/>
        <end position="103"/>
    </location>
</feature>
<sequence>MAEILKEWLSQTLNRPITWATEEFGNMMKNGHIIATVLRCYHVINDDNHYLIRTSNEEDDIKHNWKYLSEWLKDIEVNLSEEDLNNIIKGKGSSLLRLFYQLFLHLDKCDRTNFIKREQKMMSNLIEKMENRFAVHSVQINQESFVSELSKPLLDERKFIEWQKQKTQQVKESFDYLRHKYLRTFIKMEESKAPLDYNCKESRSISVKEKKEIEKFELKYPCKFQNYTFEELSLLEEKALKRKKSIIDSEWATEYMNNLFDRMRKKSDSEDFQRQMGNVLGSSLWNVCVTEEEDKVDMELAKKVMKLSEFEKQMCTQIMETKQQARNLIKNRIQGEKEFAEQREHQLNIFFDELKEKIISGDLEVDFEKMRQNNLHNKLFAEKMKRKRQMYHNICYETLIAIVDYAVKYGYFKKLIDGDVPEQFVHEWKSLFFKHQPIFDILDSNEDILKIKDTEEISCLESSSFETEEILIMECKRQGVLDSCEFEEYDHYLYPWKLDILIPNYDPHSEERKIEHLGMRVLGHVIYTLLELKYPYPSANLPAELPEYSSKSLLRGLPDKSLTQVMQSLLTFRKIHVIRLEAVINYCLRQFKTEMIGRNDIDLSFDNFLNVAQVEENKEFIKSMKSEDESYSKNGVITSELLLSSLPNTKSTQTPKCIPDDNISLSAVANLGKYAYDALTQGETLTDYLVSAMIVEYLKNQKEINGFVIINYPNSYHQAQILEESFSGYGPPDAEELDDNDVIHLEESIIKHRKNEVDPYKELRTSKVVRNPHKRMVEKPFETYFTSYIHLKHTDDILKELVIWQLNHNNSDFTDRFYASMGINYSLYYEVVDKELLAQICKYIIGDFSFPLKSYDEIFGDHVLSELDFPKVDGKRINSKIVKQDVANDKSNDKIRRGTKLSKTFNETELEVIKAPHSLEDVPQNSIKTLDSMIALGIKSKSLHSLNQVKIMAGDENWVFADLPIAEAIGKSLASYWEEVEKLYVNNMKQLFFAKRLQMNCVIPYTRFLKDKINQIVTLPSNKQDLVSEFQKKYNDFENDWRNINVTKNEWHCRVKELQSKLYKICDERKITAQQQRHALICDNWALEELTTLANTYISCMQAEMNRSIMTFQIFHDFYFTMLKGSPPSERLSSKDLTKIFRETDKSSSSTKKGGDEKLYKQLKTVFQDLYVKGMEFDYSNNPFNLLIENNVKFASKIIKDMNESYRSLISKEYNEKAKTVPIIKKRDVNVSVESSNLEEILRRNTVKCLEEWSMGVNGEMFRFNLRILALQYKCYKDMKLFNDLILKTFIEIQNEINAYYMNEIISVDRLCKYLHMTIEIGTGIPETLILKDDKFEIDPNVCQFSPSSQNLDIENKCESIGYYKFKIYQLARLRSQFKIVAPTGIILHQAFIYLLQDFIIFGKENLEGPLLPEAWKNVDPEEVPKLVLLLFGETAYVDWRDFLIYCLHIRFPSINELLQLRKKFRCNDKDSKEITTRDFFVNEKLWFENDFIIGEKRDQLQLNLIKHFLFELYETAENFINYSAFLLAFCKNSDPIKGFVAAVSMAVGQEICFLQEECGEVVTGLIKVKKYKDESLACALKCVAQFLSNLVQNVVDTCERVKIEELKYIENLTNNKKGKKGKNIGIPKKTEVHQNERVDNSQKVLKSRSKLRISMDTNGSKTTLVCPPCEQFDLVNETDMEREKNFVEPEIIVPNPNLIYAVNKSLIWKVLKICLPWHFQLLPETNESPYVQQVEEVLRRLELDTDNKDIYICKLVSDPKFVKLLHKVKKFTAINLADVIQKIF</sequence>
<dbReference type="InterPro" id="IPR010441">
    <property type="entry name" value="CH_2"/>
</dbReference>
<dbReference type="InterPro" id="IPR054517">
    <property type="entry name" value="SPEF2_D5"/>
</dbReference>
<protein>
    <submittedName>
        <fullName evidence="4">(apollo) hypothetical protein</fullName>
    </submittedName>
</protein>
<dbReference type="PANTHER" id="PTHR14919:SF0">
    <property type="entry name" value="SPERM FLAGELLAR PROTEIN 2"/>
    <property type="match status" value="1"/>
</dbReference>
<dbReference type="InterPro" id="IPR052634">
    <property type="entry name" value="Sperm_flagellar-bone_growth"/>
</dbReference>